<comment type="caution">
    <text evidence="4">The sequence shown here is derived from an EMBL/GenBank/DDBJ whole genome shotgun (WGS) entry which is preliminary data.</text>
</comment>
<keyword evidence="5" id="KW-1185">Reference proteome</keyword>
<evidence type="ECO:0008006" key="6">
    <source>
        <dbReference type="Google" id="ProtNLM"/>
    </source>
</evidence>
<accession>A0AAN6V778</accession>
<evidence type="ECO:0000313" key="5">
    <source>
        <dbReference type="Proteomes" id="UP001302676"/>
    </source>
</evidence>
<reference evidence="4" key="2">
    <citation type="submission" date="2023-05" db="EMBL/GenBank/DDBJ databases">
        <authorList>
            <consortium name="Lawrence Berkeley National Laboratory"/>
            <person name="Steindorff A."/>
            <person name="Hensen N."/>
            <person name="Bonometti L."/>
            <person name="Westerberg I."/>
            <person name="Brannstrom I.O."/>
            <person name="Guillou S."/>
            <person name="Cros-Aarteil S."/>
            <person name="Calhoun S."/>
            <person name="Haridas S."/>
            <person name="Kuo A."/>
            <person name="Mondo S."/>
            <person name="Pangilinan J."/>
            <person name="Riley R."/>
            <person name="Labutti K."/>
            <person name="Andreopoulos B."/>
            <person name="Lipzen A."/>
            <person name="Chen C."/>
            <person name="Yanf M."/>
            <person name="Daum C."/>
            <person name="Ng V."/>
            <person name="Clum A."/>
            <person name="Ohm R."/>
            <person name="Martin F."/>
            <person name="Silar P."/>
            <person name="Natvig D."/>
            <person name="Lalanne C."/>
            <person name="Gautier V."/>
            <person name="Ament-Velasquez S.L."/>
            <person name="Kruys A."/>
            <person name="Hutchinson M.I."/>
            <person name="Powell A.J."/>
            <person name="Barry K."/>
            <person name="Miller A.N."/>
            <person name="Grigoriev I.V."/>
            <person name="Debuchy R."/>
            <person name="Gladieux P."/>
            <person name="Thoren M.H."/>
            <person name="Johannesson H."/>
        </authorList>
    </citation>
    <scope>NUCLEOTIDE SEQUENCE</scope>
    <source>
        <strain evidence="4">CBS 141.50</strain>
    </source>
</reference>
<dbReference type="SUPFAM" id="SSF51905">
    <property type="entry name" value="FAD/NAD(P)-binding domain"/>
    <property type="match status" value="1"/>
</dbReference>
<dbReference type="AlphaFoldDB" id="A0AAN6V778"/>
<sequence>METLDFVVVGAGFYGLVSAKTFHQLHPDASLAVLESSSSVGGVWSWERLYPSLRTNNLLGTYEYPDFPMDTKTFGIKPGEHIPGEVMYRYLNSYAKKFDIRDKIRLQTVVSTAEHQDGPDGGWVLTVKTGGEDGEEKQIFARKLVMATGLTSQPFLPHIEGQEGFGAPIYHSREFAKYTNNLDTAKKVAVFGGTKSAFDVVYAYAIKGVKVEWVIRESGHGPAWIAPPYVTPLKRWLEKLAHTRFLTWFSPCIWGNADGYTGIRNFYHGTALGRAITNFFWSILGNDVLTLNKYDAHPETKKLKPWSQAMFVATSLGILNYPTDFFDLVRNGTVSVHIADIKGLSSRTVHLAKGGKLENVDALCCATGWKHLPPVKFLPEGIDKELGLPHKLGTNPDDDDNELFSPSSVAEADKTILSRFPRLRDQPIQNKRLAPLTGTPGVTATSPEDDAIGSSSAVADSAPLTPWGLYRFVVPPSARFMRTRDIAFTGMLMNFSAAMGGQVQALWITAYFTDRLSPAVLPPRQSLTAAAAAETETGPAAEEKGKSLAQVRDETRLHARFGRWRYPAGHGSQFPDFVFDCIPYLDLLLGDLGVRAHRKSGWFAEMTEPYGPKDYEGVMAEFEAKKE</sequence>
<dbReference type="RefSeq" id="XP_062639348.1">
    <property type="nucleotide sequence ID" value="XM_062779814.1"/>
</dbReference>
<keyword evidence="3" id="KW-0560">Oxidoreductase</keyword>
<dbReference type="Pfam" id="PF13738">
    <property type="entry name" value="Pyr_redox_3"/>
    <property type="match status" value="1"/>
</dbReference>
<reference evidence="4" key="1">
    <citation type="journal article" date="2023" name="Mol. Phylogenet. Evol.">
        <title>Genome-scale phylogeny and comparative genomics of the fungal order Sordariales.</title>
        <authorList>
            <person name="Hensen N."/>
            <person name="Bonometti L."/>
            <person name="Westerberg I."/>
            <person name="Brannstrom I.O."/>
            <person name="Guillou S."/>
            <person name="Cros-Aarteil S."/>
            <person name="Calhoun S."/>
            <person name="Haridas S."/>
            <person name="Kuo A."/>
            <person name="Mondo S."/>
            <person name="Pangilinan J."/>
            <person name="Riley R."/>
            <person name="LaButti K."/>
            <person name="Andreopoulos B."/>
            <person name="Lipzen A."/>
            <person name="Chen C."/>
            <person name="Yan M."/>
            <person name="Daum C."/>
            <person name="Ng V."/>
            <person name="Clum A."/>
            <person name="Steindorff A."/>
            <person name="Ohm R.A."/>
            <person name="Martin F."/>
            <person name="Silar P."/>
            <person name="Natvig D.O."/>
            <person name="Lalanne C."/>
            <person name="Gautier V."/>
            <person name="Ament-Velasquez S.L."/>
            <person name="Kruys A."/>
            <person name="Hutchinson M.I."/>
            <person name="Powell A.J."/>
            <person name="Barry K."/>
            <person name="Miller A.N."/>
            <person name="Grigoriev I.V."/>
            <person name="Debuchy R."/>
            <person name="Gladieux P."/>
            <person name="Hiltunen Thoren M."/>
            <person name="Johannesson H."/>
        </authorList>
    </citation>
    <scope>NUCLEOTIDE SEQUENCE</scope>
    <source>
        <strain evidence="4">CBS 141.50</strain>
    </source>
</reference>
<dbReference type="Gene3D" id="3.50.50.60">
    <property type="entry name" value="FAD/NAD(P)-binding domain"/>
    <property type="match status" value="1"/>
</dbReference>
<proteinExistence type="predicted"/>
<dbReference type="GeneID" id="87816427"/>
<dbReference type="GO" id="GO:0016491">
    <property type="term" value="F:oxidoreductase activity"/>
    <property type="evidence" value="ECO:0007669"/>
    <property type="project" value="UniProtKB-KW"/>
</dbReference>
<keyword evidence="2" id="KW-0274">FAD</keyword>
<organism evidence="4 5">
    <name type="scientific">Dichotomopilus funicola</name>
    <dbReference type="NCBI Taxonomy" id="1934379"/>
    <lineage>
        <taxon>Eukaryota</taxon>
        <taxon>Fungi</taxon>
        <taxon>Dikarya</taxon>
        <taxon>Ascomycota</taxon>
        <taxon>Pezizomycotina</taxon>
        <taxon>Sordariomycetes</taxon>
        <taxon>Sordariomycetidae</taxon>
        <taxon>Sordariales</taxon>
        <taxon>Chaetomiaceae</taxon>
        <taxon>Dichotomopilus</taxon>
    </lineage>
</organism>
<evidence type="ECO:0000256" key="1">
    <source>
        <dbReference type="ARBA" id="ARBA00022630"/>
    </source>
</evidence>
<dbReference type="Proteomes" id="UP001302676">
    <property type="component" value="Unassembled WGS sequence"/>
</dbReference>
<keyword evidence="1" id="KW-0285">Flavoprotein</keyword>
<evidence type="ECO:0000256" key="3">
    <source>
        <dbReference type="ARBA" id="ARBA00023002"/>
    </source>
</evidence>
<dbReference type="FunFam" id="3.50.50.60:FF:000258">
    <property type="entry name" value="Flavin-binding monooxygenase-like protein (AFU_orthologue AFUA_6G01900)"/>
    <property type="match status" value="1"/>
</dbReference>
<dbReference type="InterPro" id="IPR050346">
    <property type="entry name" value="FMO-like"/>
</dbReference>
<name>A0AAN6V778_9PEZI</name>
<dbReference type="InterPro" id="IPR036188">
    <property type="entry name" value="FAD/NAD-bd_sf"/>
</dbReference>
<dbReference type="EMBL" id="MU853564">
    <property type="protein sequence ID" value="KAK4145977.1"/>
    <property type="molecule type" value="Genomic_DNA"/>
</dbReference>
<evidence type="ECO:0000313" key="4">
    <source>
        <dbReference type="EMBL" id="KAK4145977.1"/>
    </source>
</evidence>
<protein>
    <recommendedName>
        <fullName evidence="6">Flavin-containing monooxygenase</fullName>
    </recommendedName>
</protein>
<dbReference type="PANTHER" id="PTHR23023">
    <property type="entry name" value="DIMETHYLANILINE MONOOXYGENASE"/>
    <property type="match status" value="1"/>
</dbReference>
<evidence type="ECO:0000256" key="2">
    <source>
        <dbReference type="ARBA" id="ARBA00022827"/>
    </source>
</evidence>
<gene>
    <name evidence="4" type="ORF">C8A04DRAFT_26137</name>
</gene>